<accession>A0AAE6EN60</accession>
<geneLocation type="plasmid" evidence="2">
    <name>patcfbp6624</name>
</geneLocation>
<dbReference type="EMBL" id="CP039909">
    <property type="protein sequence ID" value="QCM03828.1"/>
    <property type="molecule type" value="Genomic_DNA"/>
</dbReference>
<dbReference type="Proteomes" id="UP000298646">
    <property type="component" value="Plasmid pAtCFBP6624"/>
</dbReference>
<keyword evidence="1" id="KW-0614">Plasmid</keyword>
<organism evidence="1 2">
    <name type="scientific">Agrobacterium tumefaciens</name>
    <dbReference type="NCBI Taxonomy" id="358"/>
    <lineage>
        <taxon>Bacteria</taxon>
        <taxon>Pseudomonadati</taxon>
        <taxon>Pseudomonadota</taxon>
        <taxon>Alphaproteobacteria</taxon>
        <taxon>Hyphomicrobiales</taxon>
        <taxon>Rhizobiaceae</taxon>
        <taxon>Rhizobium/Agrobacterium group</taxon>
        <taxon>Agrobacterium</taxon>
        <taxon>Agrobacterium tumefaciens complex</taxon>
    </lineage>
</organism>
<name>A0AAE6EN60_AGRTU</name>
<gene>
    <name evidence="1" type="ORF">CFBP6624_26210</name>
</gene>
<evidence type="ECO:0000313" key="1">
    <source>
        <dbReference type="EMBL" id="QCM03828.1"/>
    </source>
</evidence>
<proteinExistence type="predicted"/>
<sequence>MVLVAPMAKAAPETCDSHLRQVAHVKASMDDVAGRGDRHGIEQTPCCKTECSLCNAILPASSPANFRLDSGAQRYLDPQRSVSSLSFRPRLGPP</sequence>
<reference evidence="1 2" key="1">
    <citation type="submission" date="2019-04" db="EMBL/GenBank/DDBJ databases">
        <title>Complete genome sequence of Agrobacterium tumefaciens CFBP6624.</title>
        <authorList>
            <person name="Haryono M."/>
            <person name="Lin Y.-C."/>
            <person name="Lai E.-M."/>
            <person name="Kuo C.-H."/>
        </authorList>
    </citation>
    <scope>NUCLEOTIDE SEQUENCE [LARGE SCALE GENOMIC DNA]</scope>
    <source>
        <strain evidence="1 2">CFBP6624</strain>
        <plasmid evidence="2">patcfbp6624</plasmid>
    </source>
</reference>
<dbReference type="AlphaFoldDB" id="A0AAE6EN60"/>
<protein>
    <submittedName>
        <fullName evidence="1">Uncharacterized protein</fullName>
    </submittedName>
</protein>
<evidence type="ECO:0000313" key="2">
    <source>
        <dbReference type="Proteomes" id="UP000298646"/>
    </source>
</evidence>